<dbReference type="OrthoDB" id="2667028at2759"/>
<accession>A0A165KZZ6</accession>
<gene>
    <name evidence="2" type="ORF">EXIGLDRAFT_764742</name>
</gene>
<name>A0A165KZZ6_EXIGL</name>
<dbReference type="InParanoid" id="A0A165KZZ6"/>
<protein>
    <submittedName>
        <fullName evidence="2">Uncharacterized protein</fullName>
    </submittedName>
</protein>
<proteinExistence type="predicted"/>
<organism evidence="2 3">
    <name type="scientific">Exidia glandulosa HHB12029</name>
    <dbReference type="NCBI Taxonomy" id="1314781"/>
    <lineage>
        <taxon>Eukaryota</taxon>
        <taxon>Fungi</taxon>
        <taxon>Dikarya</taxon>
        <taxon>Basidiomycota</taxon>
        <taxon>Agaricomycotina</taxon>
        <taxon>Agaricomycetes</taxon>
        <taxon>Auriculariales</taxon>
        <taxon>Exidiaceae</taxon>
        <taxon>Exidia</taxon>
    </lineage>
</organism>
<evidence type="ECO:0000313" key="2">
    <source>
        <dbReference type="EMBL" id="KZV97148.1"/>
    </source>
</evidence>
<dbReference type="AlphaFoldDB" id="A0A165KZZ6"/>
<reference evidence="2 3" key="1">
    <citation type="journal article" date="2016" name="Mol. Biol. Evol.">
        <title>Comparative Genomics of Early-Diverging Mushroom-Forming Fungi Provides Insights into the Origins of Lignocellulose Decay Capabilities.</title>
        <authorList>
            <person name="Nagy L.G."/>
            <person name="Riley R."/>
            <person name="Tritt A."/>
            <person name="Adam C."/>
            <person name="Daum C."/>
            <person name="Floudas D."/>
            <person name="Sun H."/>
            <person name="Yadav J.S."/>
            <person name="Pangilinan J."/>
            <person name="Larsson K.H."/>
            <person name="Matsuura K."/>
            <person name="Barry K."/>
            <person name="Labutti K."/>
            <person name="Kuo R."/>
            <person name="Ohm R.A."/>
            <person name="Bhattacharya S.S."/>
            <person name="Shirouzu T."/>
            <person name="Yoshinaga Y."/>
            <person name="Martin F.M."/>
            <person name="Grigoriev I.V."/>
            <person name="Hibbett D.S."/>
        </authorList>
    </citation>
    <scope>NUCLEOTIDE SEQUENCE [LARGE SCALE GENOMIC DNA]</scope>
    <source>
        <strain evidence="2 3">HHB12029</strain>
    </source>
</reference>
<dbReference type="EMBL" id="KV425934">
    <property type="protein sequence ID" value="KZV97148.1"/>
    <property type="molecule type" value="Genomic_DNA"/>
</dbReference>
<keyword evidence="3" id="KW-1185">Reference proteome</keyword>
<sequence length="131" mass="13483">MLSAVTRRAFSSATAVRAERTMGKAVKDGVENVASKFENTGSIGSKFEKGGDVAEVGEKVGGPFKSDGAIGKQFSAEEGGAVGGTGQAAARSAKQAAQEGQEDDVQPQLDADSHRPNAQKANFPADKSRRA</sequence>
<evidence type="ECO:0000256" key="1">
    <source>
        <dbReference type="SAM" id="MobiDB-lite"/>
    </source>
</evidence>
<dbReference type="Proteomes" id="UP000077266">
    <property type="component" value="Unassembled WGS sequence"/>
</dbReference>
<feature type="region of interest" description="Disordered" evidence="1">
    <location>
        <begin position="59"/>
        <end position="131"/>
    </location>
</feature>
<evidence type="ECO:0000313" key="3">
    <source>
        <dbReference type="Proteomes" id="UP000077266"/>
    </source>
</evidence>
<feature type="compositionally biased region" description="Low complexity" evidence="1">
    <location>
        <begin position="87"/>
        <end position="98"/>
    </location>
</feature>